<feature type="compositionally biased region" description="Pro residues" evidence="1">
    <location>
        <begin position="859"/>
        <end position="868"/>
    </location>
</feature>
<feature type="compositionally biased region" description="Basic and acidic residues" evidence="1">
    <location>
        <begin position="588"/>
        <end position="610"/>
    </location>
</feature>
<feature type="compositionally biased region" description="Polar residues" evidence="1">
    <location>
        <begin position="616"/>
        <end position="684"/>
    </location>
</feature>
<dbReference type="InterPro" id="IPR001357">
    <property type="entry name" value="BRCT_dom"/>
</dbReference>
<feature type="compositionally biased region" description="Low complexity" evidence="1">
    <location>
        <begin position="389"/>
        <end position="400"/>
    </location>
</feature>
<dbReference type="GeneID" id="55967807"/>
<dbReference type="AlphaFoldDB" id="A0A9P4YU53"/>
<dbReference type="EMBL" id="JAANYQ010000011">
    <property type="protein sequence ID" value="KAF4121738.1"/>
    <property type="molecule type" value="Genomic_DNA"/>
</dbReference>
<feature type="compositionally biased region" description="Polar residues" evidence="1">
    <location>
        <begin position="204"/>
        <end position="219"/>
    </location>
</feature>
<comment type="caution">
    <text evidence="3">The sequence shown here is derived from an EMBL/GenBank/DDBJ whole genome shotgun (WGS) entry which is preliminary data.</text>
</comment>
<feature type="compositionally biased region" description="Acidic residues" evidence="1">
    <location>
        <begin position="1047"/>
        <end position="1056"/>
    </location>
</feature>
<feature type="compositionally biased region" description="Polar residues" evidence="1">
    <location>
        <begin position="805"/>
        <end position="827"/>
    </location>
</feature>
<dbReference type="PANTHER" id="PTHR14625">
    <property type="entry name" value="MICROCEPHALIN"/>
    <property type="match status" value="1"/>
</dbReference>
<evidence type="ECO:0000313" key="3">
    <source>
        <dbReference type="EMBL" id="KAF4121738.1"/>
    </source>
</evidence>
<protein>
    <submittedName>
        <fullName evidence="3">AT hook</fullName>
    </submittedName>
</protein>
<reference evidence="3" key="1">
    <citation type="submission" date="2020-03" db="EMBL/GenBank/DDBJ databases">
        <title>Site-based positive gene gene selection in Geosmithia morbida across the United States reveals a broad range of putative effectors and factors for local host and environmental adapation.</title>
        <authorList>
            <person name="Onufrak A."/>
            <person name="Murdoch R.W."/>
            <person name="Gazis R."/>
            <person name="Huff M."/>
            <person name="Staton M."/>
            <person name="Klingeman W."/>
            <person name="Hadziabdic D."/>
        </authorList>
    </citation>
    <scope>NUCLEOTIDE SEQUENCE</scope>
    <source>
        <strain evidence="3">1262</strain>
    </source>
</reference>
<evidence type="ECO:0000256" key="1">
    <source>
        <dbReference type="SAM" id="MobiDB-lite"/>
    </source>
</evidence>
<dbReference type="OrthoDB" id="2384350at2759"/>
<feature type="domain" description="BRCT" evidence="2">
    <location>
        <begin position="890"/>
        <end position="998"/>
    </location>
</feature>
<feature type="compositionally biased region" description="Low complexity" evidence="1">
    <location>
        <begin position="11"/>
        <end position="52"/>
    </location>
</feature>
<dbReference type="InterPro" id="IPR036420">
    <property type="entry name" value="BRCT_dom_sf"/>
</dbReference>
<dbReference type="PANTHER" id="PTHR14625:SF3">
    <property type="entry name" value="MICROCEPHALIN"/>
    <property type="match status" value="1"/>
</dbReference>
<feature type="compositionally biased region" description="Basic and acidic residues" evidence="1">
    <location>
        <begin position="685"/>
        <end position="714"/>
    </location>
</feature>
<dbReference type="Proteomes" id="UP000749293">
    <property type="component" value="Unassembled WGS sequence"/>
</dbReference>
<proteinExistence type="predicted"/>
<dbReference type="Gene3D" id="3.40.50.10190">
    <property type="entry name" value="BRCT domain"/>
    <property type="match status" value="1"/>
</dbReference>
<feature type="compositionally biased region" description="Acidic residues" evidence="1">
    <location>
        <begin position="469"/>
        <end position="482"/>
    </location>
</feature>
<dbReference type="RefSeq" id="XP_035320390.1">
    <property type="nucleotide sequence ID" value="XM_035463559.1"/>
</dbReference>
<accession>A0A9P4YU53</accession>
<feature type="compositionally biased region" description="Basic and acidic residues" evidence="1">
    <location>
        <begin position="747"/>
        <end position="756"/>
    </location>
</feature>
<gene>
    <name evidence="3" type="ORF">GMORB2_1577</name>
</gene>
<name>A0A9P4YU53_9HYPO</name>
<dbReference type="InterPro" id="IPR022047">
    <property type="entry name" value="Microcephalin-like"/>
</dbReference>
<feature type="compositionally biased region" description="Basic residues" evidence="1">
    <location>
        <begin position="844"/>
        <end position="853"/>
    </location>
</feature>
<keyword evidence="4" id="KW-1185">Reference proteome</keyword>
<feature type="compositionally biased region" description="Low complexity" evidence="1">
    <location>
        <begin position="107"/>
        <end position="117"/>
    </location>
</feature>
<sequence>MDSSPKRVTRARAAAKATEPAVRTTRIVTAAAKARTAPASAAPAAAAPTRSTAAKRKARADDSDDEQDVPQGTRNRKTARTRLRSNTPAEEPPKTTVRGRPAKKQATEASKAQASAAVLPTRTTRAVAARSQPEPARRTTTRSRSSATAATASSAAAAKPPVRKTVKFQDTGKENVAPGAKKEPVATATTTGGIRGRPARRGGSTTAVRSTRKPATQAASKSEDKKEKKKPLSPRKVTQVPMQRANESEDELAGDDNDDNDDEPKPLMMSPIRPPLSSAKSSSASNESVHNEQDDDSTVTINNAILNAPDLGAITFGSPPRRAPALPAKDTMRSPARKIGAIPLPGSALKPAVNITGGASDHISSPSKSAFLHSPAKRPPSPIKALAFPSPSKTQQTPSSVKRSFLHSPAKRAMPGLKPLVENLRREHAAEIIASPQMKPLAVSTPGQGAVKTPSERLLMDGQSGDLHNDEDDIEEGDDDEPFKEPMEKIKFPGRLSAVMPREVDDDVHMEEVKQPVEDVVTDNQASIREDEGEACGEADASSQSLDLVQVADEAGEPVHTEPEVQDEICVDTGDLASSDGSPSAEAVEQHQDPRYQLRRKDLNPCHDMDSEVESETASPAKSHSDTPTRSFSKSNCRRSTIGFTSLTEQFGLWSTTSPTKEPSVGPQAQSVTTPVVEEPSQSHFFDDEMQSRSEPRVYDKTEEEPARGMHDESSSTDEVSWNDEDVAFSQEAEDISRMTPQQADRSFQHQSHDDSLSDASQEYGDENEAPPMMEEPVPVTPERPQRVPAFFPHTTTKVPLKPADNSTPSPLKKQSFSMSRVSSRRTSLGVPNIAATANSLSPSKRRRPRTPRKVSAPPATPSTPMPKTPNTDDDSVSTLGTPGFTRPDLDRNLLRGAVVFVEARTSDGGDASGLFTDLLKQMGARCRKTWNWNPRDSATGDAGSDKIGITHVVYKDGRPQTLEKVRRSRGLVQCVGVSWVLDCERENEWLDEAPYCVDSSLHAHSGRRRKSMEPKVLGNMNGTLYDSGSRSSRRESSAWMHTPSDQDAEEQQDDDDIDWSKYILTPVPKTPAPEAIAKYAAELPETPGNEDDDEDGTCMSPTMEALVTKTCPPPKKMLSVQDMGVSRSLFGRESQDEQVVKRLLAAKRKSLQFAPKIASPLSKTWN</sequence>
<feature type="region of interest" description="Disordered" evidence="1">
    <location>
        <begin position="1"/>
        <end position="417"/>
    </location>
</feature>
<feature type="region of interest" description="Disordered" evidence="1">
    <location>
        <begin position="435"/>
        <end position="498"/>
    </location>
</feature>
<dbReference type="GO" id="GO:0000278">
    <property type="term" value="P:mitotic cell cycle"/>
    <property type="evidence" value="ECO:0007669"/>
    <property type="project" value="TreeGrafter"/>
</dbReference>
<dbReference type="CDD" id="cd17716">
    <property type="entry name" value="BRCT_microcephalin_rpt1"/>
    <property type="match status" value="1"/>
</dbReference>
<evidence type="ECO:0000259" key="2">
    <source>
        <dbReference type="PROSITE" id="PS50172"/>
    </source>
</evidence>
<feature type="compositionally biased region" description="Low complexity" evidence="1">
    <location>
        <begin position="771"/>
        <end position="789"/>
    </location>
</feature>
<organism evidence="3 4">
    <name type="scientific">Geosmithia morbida</name>
    <dbReference type="NCBI Taxonomy" id="1094350"/>
    <lineage>
        <taxon>Eukaryota</taxon>
        <taxon>Fungi</taxon>
        <taxon>Dikarya</taxon>
        <taxon>Ascomycota</taxon>
        <taxon>Pezizomycotina</taxon>
        <taxon>Sordariomycetes</taxon>
        <taxon>Hypocreomycetidae</taxon>
        <taxon>Hypocreales</taxon>
        <taxon>Bionectriaceae</taxon>
        <taxon>Geosmithia</taxon>
    </lineage>
</organism>
<feature type="compositionally biased region" description="Acidic residues" evidence="1">
    <location>
        <begin position="248"/>
        <end position="262"/>
    </location>
</feature>
<feature type="compositionally biased region" description="Basic residues" evidence="1">
    <location>
        <begin position="74"/>
        <end position="83"/>
    </location>
</feature>
<feature type="compositionally biased region" description="Low complexity" evidence="1">
    <location>
        <begin position="142"/>
        <end position="158"/>
    </location>
</feature>
<dbReference type="PROSITE" id="PS50172">
    <property type="entry name" value="BRCT"/>
    <property type="match status" value="1"/>
</dbReference>
<dbReference type="SUPFAM" id="SSF52113">
    <property type="entry name" value="BRCT domain"/>
    <property type="match status" value="1"/>
</dbReference>
<feature type="region of interest" description="Disordered" evidence="1">
    <location>
        <begin position="528"/>
        <end position="889"/>
    </location>
</feature>
<feature type="region of interest" description="Disordered" evidence="1">
    <location>
        <begin position="1005"/>
        <end position="1056"/>
    </location>
</feature>
<evidence type="ECO:0000313" key="4">
    <source>
        <dbReference type="Proteomes" id="UP000749293"/>
    </source>
</evidence>